<feature type="region of interest" description="Disordered" evidence="1">
    <location>
        <begin position="1"/>
        <end position="361"/>
    </location>
</feature>
<feature type="compositionally biased region" description="Basic and acidic residues" evidence="1">
    <location>
        <begin position="600"/>
        <end position="613"/>
    </location>
</feature>
<dbReference type="EMBL" id="VJMJ01000170">
    <property type="protein sequence ID" value="KAF0728994.1"/>
    <property type="molecule type" value="Genomic_DNA"/>
</dbReference>
<feature type="region of interest" description="Disordered" evidence="1">
    <location>
        <begin position="498"/>
        <end position="635"/>
    </location>
</feature>
<feature type="compositionally biased region" description="Basic residues" evidence="1">
    <location>
        <begin position="696"/>
        <end position="710"/>
    </location>
</feature>
<feature type="compositionally biased region" description="Polar residues" evidence="1">
    <location>
        <begin position="346"/>
        <end position="355"/>
    </location>
</feature>
<feature type="compositionally biased region" description="Basic and acidic residues" evidence="1">
    <location>
        <begin position="420"/>
        <end position="435"/>
    </location>
</feature>
<feature type="compositionally biased region" description="Polar residues" evidence="1">
    <location>
        <begin position="273"/>
        <end position="282"/>
    </location>
</feature>
<comment type="caution">
    <text evidence="2">The sequence shown here is derived from an EMBL/GenBank/DDBJ whole genome shotgun (WGS) entry which is preliminary data.</text>
</comment>
<feature type="compositionally biased region" description="Acidic residues" evidence="1">
    <location>
        <begin position="79"/>
        <end position="88"/>
    </location>
</feature>
<feature type="region of interest" description="Disordered" evidence="1">
    <location>
        <begin position="787"/>
        <end position="835"/>
    </location>
</feature>
<dbReference type="AlphaFoldDB" id="A0A6G0WNP3"/>
<feature type="compositionally biased region" description="Polar residues" evidence="1">
    <location>
        <begin position="227"/>
        <end position="241"/>
    </location>
</feature>
<dbReference type="Proteomes" id="UP000481153">
    <property type="component" value="Unassembled WGS sequence"/>
</dbReference>
<sequence length="835" mass="91619">MSDEQTYSDDEFQEDGRNSPLKPQVSKAALDEEDYAQDVALSPQDDGDYDDDTLAASASTPGLLQAPDDKLDTLYDVNDFADGDDSYNDNDFTQSVDLTAPAKDPAPDLQAVNEDDPVVETKNSELSLPPTIQTPPIAQSEEPTKSQSEELPSPDADPSIETPREEEKLQEVPVTPVNSPDADPSMETPSEEEKLEEAPVTPVKPDDETTTNQSFSPDHAEVESTRIETTASDPEQISSDSEIPPVGIQQNQDNPPEVQDTTIVEAEYDHLVAQSSDSTPETTLAVEPNSCALNLKKTDFEDQQPPTDMESPSELDRESSNNDEGEIAQDEALPSRELEVAVETQDAISLESNNPRLPDISCEGQEIASDQQLEVIQSVDSAVFGIETVQLDLEVQPESPSQETRPQSEEYENPSPSGFKHLDTTSESNEIREENPLSSICDGDTPSELLVPNQATIESQEDEILACPSVFEDDTIMAGIGPTTCFNFAQSSRTMSSAFEPAMSPSHSDGISTPSTSKNKSATVKPPSGAGPPRKSVSYTSDEAAVAPKESKLKQRLPPKIQSPSTPKPPPDDPKDVMDSPVETPRQPLPSDIPMVFHSPQKDYRPWRPDKPTPRRPSPSKSKQTVTSPPKFHFEPKIDKMKEEWLLLNMFRQGDASKYQSFCSFQKASSTTTTAAMSARPSSADRSSGGGGLGPYHRHGRRRLVSPKRKHEMQAQLERERNWVDGSSQSTTIPPYDSILDKYCHTITHPVVQKQIYHAVDLSPQLAYVLEKRVQAQRQAELAFLVQESPPPPASSNAKKTNAARPPVKPTPPRKLDKMTDNTIVSIKWSTPSKR</sequence>
<name>A0A6G0WNP3_9STRA</name>
<keyword evidence="3" id="KW-1185">Reference proteome</keyword>
<organism evidence="2 3">
    <name type="scientific">Aphanomyces euteiches</name>
    <dbReference type="NCBI Taxonomy" id="100861"/>
    <lineage>
        <taxon>Eukaryota</taxon>
        <taxon>Sar</taxon>
        <taxon>Stramenopiles</taxon>
        <taxon>Oomycota</taxon>
        <taxon>Saprolegniomycetes</taxon>
        <taxon>Saprolegniales</taxon>
        <taxon>Verrucalvaceae</taxon>
        <taxon>Aphanomyces</taxon>
    </lineage>
</organism>
<feature type="compositionally biased region" description="Polar residues" evidence="1">
    <location>
        <begin position="248"/>
        <end position="262"/>
    </location>
</feature>
<dbReference type="VEuPathDB" id="FungiDB:AeMF1_004666"/>
<feature type="compositionally biased region" description="Polar residues" evidence="1">
    <location>
        <begin position="124"/>
        <end position="137"/>
    </location>
</feature>
<feature type="compositionally biased region" description="Polar residues" evidence="1">
    <location>
        <begin position="505"/>
        <end position="522"/>
    </location>
</feature>
<evidence type="ECO:0000313" key="3">
    <source>
        <dbReference type="Proteomes" id="UP000481153"/>
    </source>
</evidence>
<feature type="compositionally biased region" description="Acidic residues" evidence="1">
    <location>
        <begin position="1"/>
        <end position="13"/>
    </location>
</feature>
<reference evidence="2 3" key="1">
    <citation type="submission" date="2019-07" db="EMBL/GenBank/DDBJ databases">
        <title>Genomics analysis of Aphanomyces spp. identifies a new class of oomycete effector associated with host adaptation.</title>
        <authorList>
            <person name="Gaulin E."/>
        </authorList>
    </citation>
    <scope>NUCLEOTIDE SEQUENCE [LARGE SCALE GENOMIC DNA]</scope>
    <source>
        <strain evidence="2 3">ATCC 201684</strain>
    </source>
</reference>
<gene>
    <name evidence="2" type="ORF">Ae201684_013295</name>
</gene>
<feature type="region of interest" description="Disordered" evidence="1">
    <location>
        <begin position="391"/>
        <end position="457"/>
    </location>
</feature>
<evidence type="ECO:0000256" key="1">
    <source>
        <dbReference type="SAM" id="MobiDB-lite"/>
    </source>
</evidence>
<evidence type="ECO:0000313" key="2">
    <source>
        <dbReference type="EMBL" id="KAF0728994.1"/>
    </source>
</evidence>
<feature type="compositionally biased region" description="Low complexity" evidence="1">
    <location>
        <begin position="671"/>
        <end position="687"/>
    </location>
</feature>
<accession>A0A6G0WNP3</accession>
<feature type="region of interest" description="Disordered" evidence="1">
    <location>
        <begin position="671"/>
        <end position="710"/>
    </location>
</feature>
<protein>
    <submittedName>
        <fullName evidence="2">Uncharacterized protein</fullName>
    </submittedName>
</protein>
<feature type="compositionally biased region" description="Polar residues" evidence="1">
    <location>
        <begin position="821"/>
        <end position="835"/>
    </location>
</feature>
<proteinExistence type="predicted"/>